<name>A0ABW6BRG3_9BACT</name>
<evidence type="ECO:0000313" key="1">
    <source>
        <dbReference type="EMBL" id="MFD2999860.1"/>
    </source>
</evidence>
<organism evidence="1 2">
    <name type="scientific">Pontibacter toksunensis</name>
    <dbReference type="NCBI Taxonomy" id="1332631"/>
    <lineage>
        <taxon>Bacteria</taxon>
        <taxon>Pseudomonadati</taxon>
        <taxon>Bacteroidota</taxon>
        <taxon>Cytophagia</taxon>
        <taxon>Cytophagales</taxon>
        <taxon>Hymenobacteraceae</taxon>
        <taxon>Pontibacter</taxon>
    </lineage>
</organism>
<reference evidence="2" key="1">
    <citation type="journal article" date="2019" name="Int. J. Syst. Evol. Microbiol.">
        <title>The Global Catalogue of Microorganisms (GCM) 10K type strain sequencing project: providing services to taxonomists for standard genome sequencing and annotation.</title>
        <authorList>
            <consortium name="The Broad Institute Genomics Platform"/>
            <consortium name="The Broad Institute Genome Sequencing Center for Infectious Disease"/>
            <person name="Wu L."/>
            <person name="Ma J."/>
        </authorList>
    </citation>
    <scope>NUCLEOTIDE SEQUENCE [LARGE SCALE GENOMIC DNA]</scope>
    <source>
        <strain evidence="2">KCTC 23984</strain>
    </source>
</reference>
<protein>
    <submittedName>
        <fullName evidence="1">Uncharacterized protein</fullName>
    </submittedName>
</protein>
<sequence length="41" mass="4661">MKAGTYTVKFYTEDEAHNKTVEYVSVTQDQIKDLGTVELAH</sequence>
<keyword evidence="2" id="KW-1185">Reference proteome</keyword>
<proteinExistence type="predicted"/>
<dbReference type="RefSeq" id="WP_377482260.1">
    <property type="nucleotide sequence ID" value="NZ_JBHUOX010000003.1"/>
</dbReference>
<dbReference type="Proteomes" id="UP001597641">
    <property type="component" value="Unassembled WGS sequence"/>
</dbReference>
<comment type="caution">
    <text evidence="1">The sequence shown here is derived from an EMBL/GenBank/DDBJ whole genome shotgun (WGS) entry which is preliminary data.</text>
</comment>
<gene>
    <name evidence="1" type="ORF">ACFS7Z_05785</name>
</gene>
<dbReference type="EMBL" id="JBHUOX010000003">
    <property type="protein sequence ID" value="MFD2999860.1"/>
    <property type="molecule type" value="Genomic_DNA"/>
</dbReference>
<evidence type="ECO:0000313" key="2">
    <source>
        <dbReference type="Proteomes" id="UP001597641"/>
    </source>
</evidence>
<accession>A0ABW6BRG3</accession>